<evidence type="ECO:0000256" key="7">
    <source>
        <dbReference type="ARBA" id="ARBA00022723"/>
    </source>
</evidence>
<evidence type="ECO:0000313" key="13">
    <source>
        <dbReference type="EMBL" id="CCL99956.1"/>
    </source>
</evidence>
<dbReference type="EMBL" id="HE796958">
    <property type="protein sequence ID" value="CCL99956.1"/>
    <property type="molecule type" value="Genomic_DNA"/>
</dbReference>
<evidence type="ECO:0000256" key="5">
    <source>
        <dbReference type="ARBA" id="ARBA00022617"/>
    </source>
</evidence>
<dbReference type="InParanoid" id="J4I8T2"/>
<dbReference type="GO" id="GO:0016020">
    <property type="term" value="C:membrane"/>
    <property type="evidence" value="ECO:0007669"/>
    <property type="project" value="UniProtKB-SubCell"/>
</dbReference>
<comment type="similarity">
    <text evidence="4">Belongs to the cytochrome P450 family.</text>
</comment>
<evidence type="ECO:0000256" key="2">
    <source>
        <dbReference type="ARBA" id="ARBA00004370"/>
    </source>
</evidence>
<dbReference type="GO" id="GO:0016705">
    <property type="term" value="F:oxidoreductase activity, acting on paired donors, with incorporation or reduction of molecular oxygen"/>
    <property type="evidence" value="ECO:0007669"/>
    <property type="project" value="InterPro"/>
</dbReference>
<comment type="pathway">
    <text evidence="3">Secondary metabolite biosynthesis.</text>
</comment>
<dbReference type="Gene3D" id="1.10.630.10">
    <property type="entry name" value="Cytochrome P450"/>
    <property type="match status" value="1"/>
</dbReference>
<proteinExistence type="inferred from homology"/>
<dbReference type="Pfam" id="PF00067">
    <property type="entry name" value="p450"/>
    <property type="match status" value="1"/>
</dbReference>
<organism evidence="13 14">
    <name type="scientific">Fibroporia radiculosa</name>
    <dbReference type="NCBI Taxonomy" id="599839"/>
    <lineage>
        <taxon>Eukaryota</taxon>
        <taxon>Fungi</taxon>
        <taxon>Dikarya</taxon>
        <taxon>Basidiomycota</taxon>
        <taxon>Agaricomycotina</taxon>
        <taxon>Agaricomycetes</taxon>
        <taxon>Polyporales</taxon>
        <taxon>Fibroporiaceae</taxon>
        <taxon>Fibroporia</taxon>
    </lineage>
</organism>
<dbReference type="GO" id="GO:0004497">
    <property type="term" value="F:monooxygenase activity"/>
    <property type="evidence" value="ECO:0007669"/>
    <property type="project" value="UniProtKB-KW"/>
</dbReference>
<gene>
    <name evidence="13" type="ORF">FIBRA_01981</name>
</gene>
<keyword evidence="12" id="KW-0472">Membrane</keyword>
<evidence type="ECO:0000256" key="3">
    <source>
        <dbReference type="ARBA" id="ARBA00005179"/>
    </source>
</evidence>
<reference evidence="13 14" key="1">
    <citation type="journal article" date="2012" name="Appl. Environ. Microbiol.">
        <title>Short-read sequencing for genomic analysis of the brown rot fungus Fibroporia radiculosa.</title>
        <authorList>
            <person name="Tang J.D."/>
            <person name="Perkins A.D."/>
            <person name="Sonstegard T.S."/>
            <person name="Schroeder S.G."/>
            <person name="Burgess S.C."/>
            <person name="Diehl S.V."/>
        </authorList>
    </citation>
    <scope>NUCLEOTIDE SEQUENCE [LARGE SCALE GENOMIC DNA]</scope>
    <source>
        <strain evidence="13 14">TFFH 294</strain>
    </source>
</reference>
<evidence type="ECO:0000256" key="9">
    <source>
        <dbReference type="ARBA" id="ARBA00023002"/>
    </source>
</evidence>
<keyword evidence="14" id="KW-1185">Reference proteome</keyword>
<evidence type="ECO:0000256" key="12">
    <source>
        <dbReference type="ARBA" id="ARBA00023136"/>
    </source>
</evidence>
<dbReference type="InterPro" id="IPR002401">
    <property type="entry name" value="Cyt_P450_E_grp-I"/>
</dbReference>
<evidence type="ECO:0008006" key="15">
    <source>
        <dbReference type="Google" id="ProtNLM"/>
    </source>
</evidence>
<dbReference type="PRINTS" id="PR00463">
    <property type="entry name" value="EP450I"/>
</dbReference>
<dbReference type="PANTHER" id="PTHR46300:SF12">
    <property type="entry name" value="P450, PUTATIVE (EUROFUNG)-RELATED"/>
    <property type="match status" value="1"/>
</dbReference>
<evidence type="ECO:0000256" key="10">
    <source>
        <dbReference type="ARBA" id="ARBA00023004"/>
    </source>
</evidence>
<evidence type="ECO:0000256" key="6">
    <source>
        <dbReference type="ARBA" id="ARBA00022692"/>
    </source>
</evidence>
<dbReference type="AlphaFoldDB" id="J4I8T2"/>
<dbReference type="GO" id="GO:0005506">
    <property type="term" value="F:iron ion binding"/>
    <property type="evidence" value="ECO:0007669"/>
    <property type="project" value="InterPro"/>
</dbReference>
<keyword evidence="9" id="KW-0560">Oxidoreductase</keyword>
<dbReference type="GeneID" id="24094867"/>
<comment type="subcellular location">
    <subcellularLocation>
        <location evidence="2">Membrane</location>
    </subcellularLocation>
</comment>
<keyword evidence="5" id="KW-0349">Heme</keyword>
<dbReference type="InterPro" id="IPR036396">
    <property type="entry name" value="Cyt_P450_sf"/>
</dbReference>
<dbReference type="GO" id="GO:0020037">
    <property type="term" value="F:heme binding"/>
    <property type="evidence" value="ECO:0007669"/>
    <property type="project" value="InterPro"/>
</dbReference>
<protein>
    <recommendedName>
        <fullName evidence="15">Cytochrome P450</fullName>
    </recommendedName>
</protein>
<dbReference type="InterPro" id="IPR001128">
    <property type="entry name" value="Cyt_P450"/>
</dbReference>
<keyword evidence="11" id="KW-0503">Monooxygenase</keyword>
<dbReference type="InterPro" id="IPR050364">
    <property type="entry name" value="Cytochrome_P450_fung"/>
</dbReference>
<sequence length="204" mass="23183">MVLHPDVFLRAQAEVDRVTGHLRLPNFDDRLSMPYVECVLREVYRWGCPLPFGVPYRLVENDECRGYHLLAGSTIITNIWAMTRRTDVYPDPERFLPERFELAHGQTALHDPRKYIFGFGKRSHPGCDFADSSIWIVMVGILSALDVRKARNRTGEEISPVPAFKSGSVRHAAPFECDIRARPGKVMSHLPADSVQDSVYSQSQ</sequence>
<evidence type="ECO:0000313" key="14">
    <source>
        <dbReference type="Proteomes" id="UP000006352"/>
    </source>
</evidence>
<comment type="cofactor">
    <cofactor evidence="1">
        <name>heme</name>
        <dbReference type="ChEBI" id="CHEBI:30413"/>
    </cofactor>
</comment>
<evidence type="ECO:0000256" key="8">
    <source>
        <dbReference type="ARBA" id="ARBA00022989"/>
    </source>
</evidence>
<keyword evidence="8" id="KW-1133">Transmembrane helix</keyword>
<name>J4I8T2_9APHY</name>
<dbReference type="STRING" id="599839.J4I8T2"/>
<keyword evidence="6" id="KW-0812">Transmembrane</keyword>
<dbReference type="SUPFAM" id="SSF48264">
    <property type="entry name" value="Cytochrome P450"/>
    <property type="match status" value="1"/>
</dbReference>
<dbReference type="OrthoDB" id="3255500at2759"/>
<evidence type="ECO:0000256" key="1">
    <source>
        <dbReference type="ARBA" id="ARBA00001971"/>
    </source>
</evidence>
<dbReference type="PANTHER" id="PTHR46300">
    <property type="entry name" value="P450, PUTATIVE (EUROFUNG)-RELATED-RELATED"/>
    <property type="match status" value="1"/>
</dbReference>
<dbReference type="HOGENOM" id="CLU_001570_20_0_1"/>
<keyword evidence="10" id="KW-0408">Iron</keyword>
<evidence type="ECO:0000256" key="11">
    <source>
        <dbReference type="ARBA" id="ARBA00023033"/>
    </source>
</evidence>
<evidence type="ECO:0000256" key="4">
    <source>
        <dbReference type="ARBA" id="ARBA00010617"/>
    </source>
</evidence>
<keyword evidence="7" id="KW-0479">Metal-binding</keyword>
<dbReference type="Proteomes" id="UP000006352">
    <property type="component" value="Unassembled WGS sequence"/>
</dbReference>
<dbReference type="RefSeq" id="XP_012179239.1">
    <property type="nucleotide sequence ID" value="XM_012323849.1"/>
</dbReference>
<accession>J4I8T2</accession>